<sequence>MDGLTAPAGCGTLRRVGKFLAVLLTVVVIVELVLVFGIAGALFWFGATGTIVAGAAMLIVSLIAGVLALRAMRPQR</sequence>
<reference evidence="2 3" key="1">
    <citation type="submission" date="2019-06" db="EMBL/GenBank/DDBJ databases">
        <title>Sequencing the genomes of 1000 actinobacteria strains.</title>
        <authorList>
            <person name="Klenk H.-P."/>
        </authorList>
    </citation>
    <scope>NUCLEOTIDE SEQUENCE [LARGE SCALE GENOMIC DNA]</scope>
    <source>
        <strain evidence="2 3">DSM 46837</strain>
    </source>
</reference>
<protein>
    <submittedName>
        <fullName evidence="2">Uncharacterized protein</fullName>
    </submittedName>
</protein>
<evidence type="ECO:0000313" key="3">
    <source>
        <dbReference type="Proteomes" id="UP000319865"/>
    </source>
</evidence>
<accession>A0A543P1I1</accession>
<organism evidence="2 3">
    <name type="scientific">Blastococcus colisei</name>
    <dbReference type="NCBI Taxonomy" id="1564162"/>
    <lineage>
        <taxon>Bacteria</taxon>
        <taxon>Bacillati</taxon>
        <taxon>Actinomycetota</taxon>
        <taxon>Actinomycetes</taxon>
        <taxon>Geodermatophilales</taxon>
        <taxon>Geodermatophilaceae</taxon>
        <taxon>Blastococcus</taxon>
    </lineage>
</organism>
<name>A0A543P1I1_9ACTN</name>
<keyword evidence="1" id="KW-0812">Transmembrane</keyword>
<proteinExistence type="predicted"/>
<dbReference type="Proteomes" id="UP000319865">
    <property type="component" value="Unassembled WGS sequence"/>
</dbReference>
<feature type="transmembrane region" description="Helical" evidence="1">
    <location>
        <begin position="51"/>
        <end position="69"/>
    </location>
</feature>
<gene>
    <name evidence="2" type="ORF">FHU33_4654</name>
</gene>
<evidence type="ECO:0000256" key="1">
    <source>
        <dbReference type="SAM" id="Phobius"/>
    </source>
</evidence>
<keyword evidence="1" id="KW-0472">Membrane</keyword>
<feature type="transmembrane region" description="Helical" evidence="1">
    <location>
        <begin position="20"/>
        <end position="45"/>
    </location>
</feature>
<dbReference type="AlphaFoldDB" id="A0A543P1I1"/>
<keyword evidence="1" id="KW-1133">Transmembrane helix</keyword>
<evidence type="ECO:0000313" key="2">
    <source>
        <dbReference type="EMBL" id="TQN37975.1"/>
    </source>
</evidence>
<keyword evidence="3" id="KW-1185">Reference proteome</keyword>
<dbReference type="EMBL" id="VFQE01000002">
    <property type="protein sequence ID" value="TQN37975.1"/>
    <property type="molecule type" value="Genomic_DNA"/>
</dbReference>
<comment type="caution">
    <text evidence="2">The sequence shown here is derived from an EMBL/GenBank/DDBJ whole genome shotgun (WGS) entry which is preliminary data.</text>
</comment>